<sequence length="140" mass="14342">MMANDKKSVDLSALLAGGLGSANTTSDNSGAVYSTESGRTCPDCGKARQDCACSQDSQPQGDGIVRVSRESKGRGGKVVTLVSGIPLAGAELKTLAKELKKKCGVGGALKDGVVEIQGEQRDLLVAELSRRGFTVKKSGG</sequence>
<dbReference type="PANTHER" id="PTHR12789">
    <property type="entry name" value="DENSITY-REGULATED PROTEIN HOMOLOG"/>
    <property type="match status" value="1"/>
</dbReference>
<feature type="region of interest" description="Disordered" evidence="4">
    <location>
        <begin position="18"/>
        <end position="39"/>
    </location>
</feature>
<dbReference type="InterPro" id="IPR050318">
    <property type="entry name" value="DENR/SUI1_TIF"/>
</dbReference>
<accession>A0ABV7VTT0</accession>
<organism evidence="6 7">
    <name type="scientific">Bacterioplanoides pacificum</name>
    <dbReference type="NCBI Taxonomy" id="1171596"/>
    <lineage>
        <taxon>Bacteria</taxon>
        <taxon>Pseudomonadati</taxon>
        <taxon>Pseudomonadota</taxon>
        <taxon>Gammaproteobacteria</taxon>
        <taxon>Oceanospirillales</taxon>
        <taxon>Oceanospirillaceae</taxon>
        <taxon>Bacterioplanoides</taxon>
    </lineage>
</organism>
<proteinExistence type="inferred from homology"/>
<protein>
    <submittedName>
        <fullName evidence="6">Translation initiation factor Sui1</fullName>
    </submittedName>
</protein>
<reference evidence="7" key="1">
    <citation type="journal article" date="2019" name="Int. J. Syst. Evol. Microbiol.">
        <title>The Global Catalogue of Microorganisms (GCM) 10K type strain sequencing project: providing services to taxonomists for standard genome sequencing and annotation.</title>
        <authorList>
            <consortium name="The Broad Institute Genomics Platform"/>
            <consortium name="The Broad Institute Genome Sequencing Center for Infectious Disease"/>
            <person name="Wu L."/>
            <person name="Ma J."/>
        </authorList>
    </citation>
    <scope>NUCLEOTIDE SEQUENCE [LARGE SCALE GENOMIC DNA]</scope>
    <source>
        <strain evidence="7">KCTC 42424</strain>
    </source>
</reference>
<evidence type="ECO:0000313" key="7">
    <source>
        <dbReference type="Proteomes" id="UP001595722"/>
    </source>
</evidence>
<comment type="similarity">
    <text evidence="1">Belongs to the SUI1 family.</text>
</comment>
<keyword evidence="6" id="KW-0396">Initiation factor</keyword>
<gene>
    <name evidence="6" type="ORF">ACFOMG_12605</name>
</gene>
<feature type="domain" description="SUI1" evidence="5">
    <location>
        <begin position="66"/>
        <end position="132"/>
    </location>
</feature>
<dbReference type="PANTHER" id="PTHR12789:SF0">
    <property type="entry name" value="DENSITY-REGULATED PROTEIN"/>
    <property type="match status" value="1"/>
</dbReference>
<dbReference type="Gene3D" id="3.30.780.10">
    <property type="entry name" value="SUI1-like domain"/>
    <property type="match status" value="1"/>
</dbReference>
<comment type="caution">
    <text evidence="6">The sequence shown here is derived from an EMBL/GenBank/DDBJ whole genome shotgun (WGS) entry which is preliminary data.</text>
</comment>
<dbReference type="SUPFAM" id="SSF55159">
    <property type="entry name" value="eIF1-like"/>
    <property type="match status" value="1"/>
</dbReference>
<dbReference type="GO" id="GO:0003743">
    <property type="term" value="F:translation initiation factor activity"/>
    <property type="evidence" value="ECO:0007669"/>
    <property type="project" value="UniProtKB-KW"/>
</dbReference>
<dbReference type="Pfam" id="PF01253">
    <property type="entry name" value="SUI1"/>
    <property type="match status" value="1"/>
</dbReference>
<feature type="compositionally biased region" description="Polar residues" evidence="4">
    <location>
        <begin position="23"/>
        <end position="38"/>
    </location>
</feature>
<name>A0ABV7VTT0_9GAMM</name>
<dbReference type="InterPro" id="IPR001950">
    <property type="entry name" value="SUI1"/>
</dbReference>
<evidence type="ECO:0000313" key="6">
    <source>
        <dbReference type="EMBL" id="MFC3680939.1"/>
    </source>
</evidence>
<keyword evidence="7" id="KW-1185">Reference proteome</keyword>
<dbReference type="NCBIfam" id="NF005297">
    <property type="entry name" value="PRK06824.1"/>
    <property type="match status" value="1"/>
</dbReference>
<keyword evidence="2" id="KW-0810">Translation regulation</keyword>
<dbReference type="RefSeq" id="WP_376867044.1">
    <property type="nucleotide sequence ID" value="NZ_JBHRYB010000013.1"/>
</dbReference>
<dbReference type="EMBL" id="JBHRYB010000013">
    <property type="protein sequence ID" value="MFC3680939.1"/>
    <property type="molecule type" value="Genomic_DNA"/>
</dbReference>
<evidence type="ECO:0000256" key="4">
    <source>
        <dbReference type="SAM" id="MobiDB-lite"/>
    </source>
</evidence>
<evidence type="ECO:0000259" key="5">
    <source>
        <dbReference type="PROSITE" id="PS50296"/>
    </source>
</evidence>
<dbReference type="CDD" id="cd11567">
    <property type="entry name" value="YciH_like"/>
    <property type="match status" value="1"/>
</dbReference>
<evidence type="ECO:0000256" key="3">
    <source>
        <dbReference type="ARBA" id="ARBA00022917"/>
    </source>
</evidence>
<dbReference type="NCBIfam" id="TIGR01158">
    <property type="entry name" value="SUI1_rel"/>
    <property type="match status" value="1"/>
</dbReference>
<evidence type="ECO:0000256" key="2">
    <source>
        <dbReference type="ARBA" id="ARBA00022845"/>
    </source>
</evidence>
<dbReference type="PROSITE" id="PS50296">
    <property type="entry name" value="SUI1"/>
    <property type="match status" value="1"/>
</dbReference>
<dbReference type="Proteomes" id="UP001595722">
    <property type="component" value="Unassembled WGS sequence"/>
</dbReference>
<keyword evidence="3" id="KW-0648">Protein biosynthesis</keyword>
<dbReference type="InterPro" id="IPR036877">
    <property type="entry name" value="SUI1_dom_sf"/>
</dbReference>
<dbReference type="InterPro" id="IPR005872">
    <property type="entry name" value="SUI1_arc_bac"/>
</dbReference>
<evidence type="ECO:0000256" key="1">
    <source>
        <dbReference type="ARBA" id="ARBA00005422"/>
    </source>
</evidence>